<dbReference type="InterPro" id="IPR027417">
    <property type="entry name" value="P-loop_NTPase"/>
</dbReference>
<gene>
    <name evidence="1" type="ORF">D7V32_04615</name>
</gene>
<dbReference type="Proteomes" id="UP000282388">
    <property type="component" value="Unassembled WGS sequence"/>
</dbReference>
<dbReference type="PANTHER" id="PTHR42708:SF1">
    <property type="entry name" value="GLIDING MOTILITY PROTEIN MGLA"/>
    <property type="match status" value="1"/>
</dbReference>
<comment type="caution">
    <text evidence="1">The sequence shown here is derived from an EMBL/GenBank/DDBJ whole genome shotgun (WGS) entry which is preliminary data.</text>
</comment>
<evidence type="ECO:0000313" key="1">
    <source>
        <dbReference type="EMBL" id="RKG33082.1"/>
    </source>
</evidence>
<dbReference type="PANTHER" id="PTHR42708">
    <property type="entry name" value="ATP/GTP-BINDING PROTEIN-RELATED"/>
    <property type="match status" value="1"/>
</dbReference>
<organism evidence="1 2">
    <name type="scientific">Acinetobacter tianfuensis</name>
    <dbReference type="NCBI Taxonomy" id="2419603"/>
    <lineage>
        <taxon>Bacteria</taxon>
        <taxon>Pseudomonadati</taxon>
        <taxon>Pseudomonadota</taxon>
        <taxon>Gammaproteobacteria</taxon>
        <taxon>Moraxellales</taxon>
        <taxon>Moraxellaceae</taxon>
        <taxon>Acinetobacter</taxon>
    </lineage>
</organism>
<dbReference type="EMBL" id="RAXV01000006">
    <property type="protein sequence ID" value="RKG33082.1"/>
    <property type="molecule type" value="Genomic_DNA"/>
</dbReference>
<dbReference type="Gene3D" id="3.40.50.300">
    <property type="entry name" value="P-loop containing nucleotide triphosphate hydrolases"/>
    <property type="match status" value="1"/>
</dbReference>
<dbReference type="InterPro" id="IPR052705">
    <property type="entry name" value="Gliding_Motility_GTPase"/>
</dbReference>
<accession>A0A3A8EDQ6</accession>
<dbReference type="OrthoDB" id="4319884at2"/>
<evidence type="ECO:0000313" key="2">
    <source>
        <dbReference type="Proteomes" id="UP000282388"/>
    </source>
</evidence>
<sequence length="174" mass="19892">MLLQQYKIVFGGKIGAGKSAAIKLLSDIPLKKLDASNFDEAENTKQKLDIVYGEMSLNDGAHVGLYGTPGHESCDFIWPKICQDSIGIVLLIDHMHVERLKSLEFYLRTFEQYSNNIVIGITHLDLRNSQVLKIYRDWLMQNNCQYPLFTVDAREKDDVLMMVETLIALQEVRL</sequence>
<keyword evidence="2" id="KW-1185">Reference proteome</keyword>
<dbReference type="SUPFAM" id="SSF52540">
    <property type="entry name" value="P-loop containing nucleoside triphosphate hydrolases"/>
    <property type="match status" value="1"/>
</dbReference>
<name>A0A3A8EDQ6_9GAMM</name>
<protein>
    <submittedName>
        <fullName evidence="1">GTP-binding protein</fullName>
    </submittedName>
</protein>
<dbReference type="AlphaFoldDB" id="A0A3A8EDQ6"/>
<reference evidence="1 2" key="1">
    <citation type="submission" date="2018-09" db="EMBL/GenBank/DDBJ databases">
        <title>The draft genome of Acinetobacter spp. strains.</title>
        <authorList>
            <person name="Qin J."/>
            <person name="Feng Y."/>
            <person name="Zong Z."/>
        </authorList>
    </citation>
    <scope>NUCLEOTIDE SEQUENCE [LARGE SCALE GENOMIC DNA]</scope>
    <source>
        <strain evidence="1 2">WCHAc060012</strain>
    </source>
</reference>
<dbReference type="RefSeq" id="WP_120401742.1">
    <property type="nucleotide sequence ID" value="NZ_RAXV01000006.1"/>
</dbReference>
<proteinExistence type="predicted"/>